<dbReference type="Pfam" id="PF09969">
    <property type="entry name" value="DUF2203"/>
    <property type="match status" value="1"/>
</dbReference>
<comment type="caution">
    <text evidence="1">The sequence shown here is derived from an EMBL/GenBank/DDBJ whole genome shotgun (WGS) entry which is preliminary data.</text>
</comment>
<organism evidence="1">
    <name type="scientific">Ignavibacterium album</name>
    <dbReference type="NCBI Taxonomy" id="591197"/>
    <lineage>
        <taxon>Bacteria</taxon>
        <taxon>Pseudomonadati</taxon>
        <taxon>Ignavibacteriota</taxon>
        <taxon>Ignavibacteria</taxon>
        <taxon>Ignavibacteriales</taxon>
        <taxon>Ignavibacteriaceae</taxon>
        <taxon>Ignavibacterium</taxon>
    </lineage>
</organism>
<gene>
    <name evidence="1" type="ORF">ENS31_14130</name>
</gene>
<protein>
    <submittedName>
        <fullName evidence="1">DUF2203 family protein</fullName>
    </submittedName>
</protein>
<proteinExistence type="predicted"/>
<evidence type="ECO:0000313" key="1">
    <source>
        <dbReference type="EMBL" id="HFI92653.1"/>
    </source>
</evidence>
<dbReference type="EMBL" id="DSUJ01000011">
    <property type="protein sequence ID" value="HFI92653.1"/>
    <property type="molecule type" value="Genomic_DNA"/>
</dbReference>
<dbReference type="InterPro" id="IPR018699">
    <property type="entry name" value="DUF2203"/>
</dbReference>
<dbReference type="AlphaFoldDB" id="A0A7V2ZMC6"/>
<accession>A0A7V2ZMC6</accession>
<sequence length="130" mass="15329">MTTDTKYFTPEEARRTLPLVRKIVQDILDTTREMRLIAEDLQGDFENDPRIKKLADEVNGFLKELEEIGCFYKDSNFQIGLVDFPALFDGREVYLCWRSDEEDILYYHEVDAGYQGRKKIPPQYFEGSLF</sequence>
<reference evidence="1" key="1">
    <citation type="journal article" date="2020" name="mSystems">
        <title>Genome- and Community-Level Interaction Insights into Carbon Utilization and Element Cycling Functions of Hydrothermarchaeota in Hydrothermal Sediment.</title>
        <authorList>
            <person name="Zhou Z."/>
            <person name="Liu Y."/>
            <person name="Xu W."/>
            <person name="Pan J."/>
            <person name="Luo Z.H."/>
            <person name="Li M."/>
        </authorList>
    </citation>
    <scope>NUCLEOTIDE SEQUENCE [LARGE SCALE GENOMIC DNA]</scope>
    <source>
        <strain evidence="1">SpSt-479</strain>
    </source>
</reference>
<name>A0A7V2ZMC6_9BACT</name>
<dbReference type="PIRSF" id="PIRSF016498">
    <property type="entry name" value="UCP016498"/>
    <property type="match status" value="1"/>
</dbReference>